<accession>A0ABD5R7H5</accession>
<dbReference type="InterPro" id="IPR057182">
    <property type="entry name" value="DUF7860"/>
</dbReference>
<dbReference type="Pfam" id="PF25259">
    <property type="entry name" value="DUF7860"/>
    <property type="match status" value="1"/>
</dbReference>
<protein>
    <recommendedName>
        <fullName evidence="4">Major facilitator superfamily (MFS) profile domain-containing protein</fullName>
    </recommendedName>
</protein>
<dbReference type="RefSeq" id="WP_227228806.1">
    <property type="nucleotide sequence ID" value="NZ_JAJCVJ010000001.1"/>
</dbReference>
<gene>
    <name evidence="2" type="ORF">ACFPJ5_02885</name>
</gene>
<evidence type="ECO:0000313" key="3">
    <source>
        <dbReference type="Proteomes" id="UP001596201"/>
    </source>
</evidence>
<keyword evidence="1" id="KW-0812">Transmembrane</keyword>
<evidence type="ECO:0000313" key="2">
    <source>
        <dbReference type="EMBL" id="MFC5365867.1"/>
    </source>
</evidence>
<reference evidence="2 3" key="1">
    <citation type="journal article" date="2019" name="Int. J. Syst. Evol. Microbiol.">
        <title>The Global Catalogue of Microorganisms (GCM) 10K type strain sequencing project: providing services to taxonomists for standard genome sequencing and annotation.</title>
        <authorList>
            <consortium name="The Broad Institute Genomics Platform"/>
            <consortium name="The Broad Institute Genome Sequencing Center for Infectious Disease"/>
            <person name="Wu L."/>
            <person name="Ma J."/>
        </authorList>
    </citation>
    <scope>NUCLEOTIDE SEQUENCE [LARGE SCALE GENOMIC DNA]</scope>
    <source>
        <strain evidence="2 3">CGMCC 1.12237</strain>
    </source>
</reference>
<dbReference type="Proteomes" id="UP001596201">
    <property type="component" value="Unassembled WGS sequence"/>
</dbReference>
<name>A0ABD5R7H5_9EURY</name>
<proteinExistence type="predicted"/>
<keyword evidence="1" id="KW-0472">Membrane</keyword>
<evidence type="ECO:0000256" key="1">
    <source>
        <dbReference type="SAM" id="Phobius"/>
    </source>
</evidence>
<dbReference type="EMBL" id="JBHSKX010000001">
    <property type="protein sequence ID" value="MFC5365867.1"/>
    <property type="molecule type" value="Genomic_DNA"/>
</dbReference>
<keyword evidence="1" id="KW-1133">Transmembrane helix</keyword>
<evidence type="ECO:0008006" key="4">
    <source>
        <dbReference type="Google" id="ProtNLM"/>
    </source>
</evidence>
<comment type="caution">
    <text evidence="2">The sequence shown here is derived from an EMBL/GenBank/DDBJ whole genome shotgun (WGS) entry which is preliminary data.</text>
</comment>
<feature type="transmembrane region" description="Helical" evidence="1">
    <location>
        <begin position="54"/>
        <end position="73"/>
    </location>
</feature>
<dbReference type="AlphaFoldDB" id="A0ABD5R7H5"/>
<keyword evidence="3" id="KW-1185">Reference proteome</keyword>
<sequence>MPRYGRLDYPTLTKRGFGLGIGLFLLGALGEVVGHSLYGTLPAWEATLFFDLEVVGVLLALFAPLLFGVVMPLTE</sequence>
<organism evidence="2 3">
    <name type="scientific">Salinirubrum litoreum</name>
    <dbReference type="NCBI Taxonomy" id="1126234"/>
    <lineage>
        <taxon>Archaea</taxon>
        <taxon>Methanobacteriati</taxon>
        <taxon>Methanobacteriota</taxon>
        <taxon>Stenosarchaea group</taxon>
        <taxon>Halobacteria</taxon>
        <taxon>Halobacteriales</taxon>
        <taxon>Haloferacaceae</taxon>
        <taxon>Salinirubrum</taxon>
    </lineage>
</organism>